<dbReference type="NCBIfam" id="TIGR00479">
    <property type="entry name" value="rumA"/>
    <property type="match status" value="1"/>
</dbReference>
<keyword evidence="1" id="KW-0004">4Fe-4S</keyword>
<dbReference type="FunFam" id="2.40.50.1070:FF:000003">
    <property type="entry name" value="23S rRNA (Uracil-5-)-methyltransferase RumA"/>
    <property type="match status" value="1"/>
</dbReference>
<keyword evidence="1" id="KW-0408">Iron</keyword>
<evidence type="ECO:0000256" key="2">
    <source>
        <dbReference type="ARBA" id="ARBA00022603"/>
    </source>
</evidence>
<dbReference type="PROSITE" id="PS01231">
    <property type="entry name" value="TRMA_2"/>
    <property type="match status" value="1"/>
</dbReference>
<dbReference type="InterPro" id="IPR030391">
    <property type="entry name" value="MeTrfase_TrmA_CS"/>
</dbReference>
<keyword evidence="3 6" id="KW-0808">Transferase</keyword>
<keyword evidence="5" id="KW-0411">Iron-sulfur</keyword>
<evidence type="ECO:0000256" key="3">
    <source>
        <dbReference type="ARBA" id="ARBA00022679"/>
    </source>
</evidence>
<dbReference type="CDD" id="cd02440">
    <property type="entry name" value="AdoMet_MTases"/>
    <property type="match status" value="1"/>
</dbReference>
<dbReference type="Gene3D" id="2.40.50.140">
    <property type="entry name" value="Nucleic acid-binding proteins"/>
    <property type="match status" value="1"/>
</dbReference>
<comment type="caution">
    <text evidence="9">The sequence shown here is derived from an EMBL/GenBank/DDBJ whole genome shotgun (WGS) entry which is preliminary data.</text>
</comment>
<keyword evidence="4 6" id="KW-0949">S-adenosyl-L-methionine</keyword>
<evidence type="ECO:0000259" key="8">
    <source>
        <dbReference type="PROSITE" id="PS50926"/>
    </source>
</evidence>
<dbReference type="AlphaFoldDB" id="A0A511W811"/>
<dbReference type="PROSITE" id="PS01230">
    <property type="entry name" value="TRMA_1"/>
    <property type="match status" value="1"/>
</dbReference>
<dbReference type="Pfam" id="PF01938">
    <property type="entry name" value="TRAM"/>
    <property type="match status" value="1"/>
</dbReference>
<dbReference type="SUPFAM" id="SSF50249">
    <property type="entry name" value="Nucleic acid-binding proteins"/>
    <property type="match status" value="1"/>
</dbReference>
<dbReference type="EMBL" id="BJYA01000013">
    <property type="protein sequence ID" value="GEN46193.1"/>
    <property type="molecule type" value="Genomic_DNA"/>
</dbReference>
<sequence length="462" mass="52369">MGKANAPVKKNQFIDLTFSDLTHEGDGVGKIDGYPVFVPYALPGEQAKVKIIKVKKNLAFGKLIELHEESPDRIEPPCDVFYKCGGCQIQHMTYERQLTMKQKQVQDVMKKIAQMPDVPVHPTIGMEEPWAYRNKVQIPVGKRDGKVITGFYQKRSHNIIDMDTCPVQSESNDNIVREMRAIIDELEIEPYNEETHEGVIRHLVLRTGYHTNEVMVVIVTKTKDLPHKQELIEKIKQLDSNIKGVIHNINPKQTNVIMGQESKTLWGEDVIIDKIHDLEFAISAHSFYQVNPEQTEKLYDQALKYAELSGQETVIDAYCGIGSISLFLAQHAKKVYGVEVVPQAVDDAKANAKRNHIDNAEFYVGEAEKVMPWWKTQGLNPDVIVVDPPRKGCDEELLQAMIDMQPERIVYVSCNPSTLARDLKILSEGGFETKEIQPVDMFPQSNHIESVAMVEKRVVAQQ</sequence>
<evidence type="ECO:0000313" key="9">
    <source>
        <dbReference type="EMBL" id="GEN46193.1"/>
    </source>
</evidence>
<dbReference type="InterPro" id="IPR029063">
    <property type="entry name" value="SAM-dependent_MTases_sf"/>
</dbReference>
<feature type="active site" description="Nucleophile" evidence="6">
    <location>
        <position position="414"/>
    </location>
</feature>
<dbReference type="Proteomes" id="UP000321440">
    <property type="component" value="Unassembled WGS sequence"/>
</dbReference>
<feature type="binding site" evidence="6">
    <location>
        <position position="387"/>
    </location>
    <ligand>
        <name>S-adenosyl-L-methionine</name>
        <dbReference type="ChEBI" id="CHEBI:59789"/>
    </ligand>
</feature>
<reference evidence="9 10" key="1">
    <citation type="submission" date="2019-07" db="EMBL/GenBank/DDBJ databases">
        <title>Whole genome shotgun sequence of Alkalibacillus haloalkaliphilus NBRC 103110.</title>
        <authorList>
            <person name="Hosoyama A."/>
            <person name="Uohara A."/>
            <person name="Ohji S."/>
            <person name="Ichikawa N."/>
        </authorList>
    </citation>
    <scope>NUCLEOTIDE SEQUENCE [LARGE SCALE GENOMIC DNA]</scope>
    <source>
        <strain evidence="9 10">NBRC 103110</strain>
    </source>
</reference>
<dbReference type="FunFam" id="3.40.50.150:FF:000009">
    <property type="entry name" value="23S rRNA (Uracil(1939)-C(5))-methyltransferase RlmD"/>
    <property type="match status" value="1"/>
</dbReference>
<dbReference type="PANTHER" id="PTHR11061">
    <property type="entry name" value="RNA M5U METHYLTRANSFERASE"/>
    <property type="match status" value="1"/>
</dbReference>
<dbReference type="SUPFAM" id="SSF53335">
    <property type="entry name" value="S-adenosyl-L-methionine-dependent methyltransferases"/>
    <property type="match status" value="1"/>
</dbReference>
<keyword evidence="10" id="KW-1185">Reference proteome</keyword>
<proteinExistence type="inferred from homology"/>
<dbReference type="GO" id="GO:0051539">
    <property type="term" value="F:4 iron, 4 sulfur cluster binding"/>
    <property type="evidence" value="ECO:0007669"/>
    <property type="project" value="UniProtKB-KW"/>
</dbReference>
<name>A0A511W811_9BACI</name>
<dbReference type="GO" id="GO:0070475">
    <property type="term" value="P:rRNA base methylation"/>
    <property type="evidence" value="ECO:0007669"/>
    <property type="project" value="TreeGrafter"/>
</dbReference>
<feature type="binding site" evidence="6">
    <location>
        <position position="289"/>
    </location>
    <ligand>
        <name>S-adenosyl-L-methionine</name>
        <dbReference type="ChEBI" id="CHEBI:59789"/>
    </ligand>
</feature>
<comment type="similarity">
    <text evidence="6">Belongs to the class I-like SAM-binding methyltransferase superfamily. RNA M5U methyltransferase family.</text>
</comment>
<dbReference type="PROSITE" id="PS51687">
    <property type="entry name" value="SAM_MT_RNA_M5U"/>
    <property type="match status" value="1"/>
</dbReference>
<feature type="binding site" evidence="6">
    <location>
        <position position="339"/>
    </location>
    <ligand>
        <name>S-adenosyl-L-methionine</name>
        <dbReference type="ChEBI" id="CHEBI:59789"/>
    </ligand>
</feature>
<dbReference type="InterPro" id="IPR030390">
    <property type="entry name" value="MeTrfase_TrmA_AS"/>
</dbReference>
<keyword evidence="1" id="KW-0479">Metal-binding</keyword>
<organism evidence="9 10">
    <name type="scientific">Alkalibacillus haloalkaliphilus</name>
    <dbReference type="NCBI Taxonomy" id="94136"/>
    <lineage>
        <taxon>Bacteria</taxon>
        <taxon>Bacillati</taxon>
        <taxon>Bacillota</taxon>
        <taxon>Bacilli</taxon>
        <taxon>Bacillales</taxon>
        <taxon>Bacillaceae</taxon>
        <taxon>Alkalibacillus</taxon>
    </lineage>
</organism>
<feature type="domain" description="TRAM" evidence="8">
    <location>
        <begin position="7"/>
        <end position="65"/>
    </location>
</feature>
<accession>A0A511W811</accession>
<dbReference type="PANTHER" id="PTHR11061:SF30">
    <property type="entry name" value="TRNA (URACIL(54)-C(5))-METHYLTRANSFERASE"/>
    <property type="match status" value="1"/>
</dbReference>
<evidence type="ECO:0000256" key="4">
    <source>
        <dbReference type="ARBA" id="ARBA00022691"/>
    </source>
</evidence>
<evidence type="ECO:0000256" key="7">
    <source>
        <dbReference type="PROSITE-ProRule" id="PRU10015"/>
    </source>
</evidence>
<protein>
    <submittedName>
        <fullName evidence="9">23S rRNA (Uracil-C(5))-methyltransferase RlmCD</fullName>
    </submittedName>
</protein>
<dbReference type="Pfam" id="PF05958">
    <property type="entry name" value="tRNA_U5-meth_tr"/>
    <property type="match status" value="1"/>
</dbReference>
<dbReference type="Gene3D" id="2.40.50.1070">
    <property type="match status" value="1"/>
</dbReference>
<evidence type="ECO:0000256" key="5">
    <source>
        <dbReference type="ARBA" id="ARBA00023014"/>
    </source>
</evidence>
<evidence type="ECO:0000256" key="1">
    <source>
        <dbReference type="ARBA" id="ARBA00022485"/>
    </source>
</evidence>
<keyword evidence="2 6" id="KW-0489">Methyltransferase</keyword>
<feature type="binding site" evidence="6">
    <location>
        <position position="318"/>
    </location>
    <ligand>
        <name>S-adenosyl-L-methionine</name>
        <dbReference type="ChEBI" id="CHEBI:59789"/>
    </ligand>
</feature>
<dbReference type="RefSeq" id="WP_146816803.1">
    <property type="nucleotide sequence ID" value="NZ_BJYA01000013.1"/>
</dbReference>
<dbReference type="OrthoDB" id="9804590at2"/>
<evidence type="ECO:0000256" key="6">
    <source>
        <dbReference type="PROSITE-ProRule" id="PRU01024"/>
    </source>
</evidence>
<feature type="active site" evidence="7">
    <location>
        <position position="414"/>
    </location>
</feature>
<dbReference type="InterPro" id="IPR012340">
    <property type="entry name" value="NA-bd_OB-fold"/>
</dbReference>
<dbReference type="PROSITE" id="PS50926">
    <property type="entry name" value="TRAM"/>
    <property type="match status" value="1"/>
</dbReference>
<dbReference type="Gene3D" id="3.40.50.150">
    <property type="entry name" value="Vaccinia Virus protein VP39"/>
    <property type="match status" value="1"/>
</dbReference>
<dbReference type="InterPro" id="IPR002792">
    <property type="entry name" value="TRAM_dom"/>
</dbReference>
<dbReference type="InterPro" id="IPR010280">
    <property type="entry name" value="U5_MeTrfase_fam"/>
</dbReference>
<gene>
    <name evidence="9" type="primary">rlmCD</name>
    <name evidence="9" type="ORF">AHA02nite_19690</name>
</gene>
<dbReference type="FunFam" id="2.40.50.140:FF:000097">
    <property type="entry name" value="23S rRNA (uracil(1939)-C(5))-methyltransferase RlmD"/>
    <property type="match status" value="1"/>
</dbReference>
<dbReference type="GO" id="GO:0070041">
    <property type="term" value="F:rRNA (uridine-C5-)-methyltransferase activity"/>
    <property type="evidence" value="ECO:0007669"/>
    <property type="project" value="TreeGrafter"/>
</dbReference>
<evidence type="ECO:0000313" key="10">
    <source>
        <dbReference type="Proteomes" id="UP000321440"/>
    </source>
</evidence>